<keyword evidence="10" id="KW-1185">Reference proteome</keyword>
<evidence type="ECO:0000313" key="9">
    <source>
        <dbReference type="EnsemblPlants" id="LPERR01G13240.1"/>
    </source>
</evidence>
<evidence type="ECO:0000256" key="6">
    <source>
        <dbReference type="ARBA" id="ARBA00023265"/>
    </source>
</evidence>
<keyword evidence="6" id="KW-0568">Pathogenesis-related protein</keyword>
<dbReference type="AlphaFoldDB" id="A0A0D9V0M9"/>
<dbReference type="InterPro" id="IPR035940">
    <property type="entry name" value="CAP_sf"/>
</dbReference>
<evidence type="ECO:0000256" key="2">
    <source>
        <dbReference type="ARBA" id="ARBA00009923"/>
    </source>
</evidence>
<dbReference type="Pfam" id="PF00188">
    <property type="entry name" value="CAP"/>
    <property type="match status" value="1"/>
</dbReference>
<feature type="signal peptide" evidence="7">
    <location>
        <begin position="1"/>
        <end position="23"/>
    </location>
</feature>
<reference evidence="10" key="2">
    <citation type="submission" date="2013-12" db="EMBL/GenBank/DDBJ databases">
        <authorList>
            <person name="Yu Y."/>
            <person name="Lee S."/>
            <person name="de Baynast K."/>
            <person name="Wissotski M."/>
            <person name="Liu L."/>
            <person name="Talag J."/>
            <person name="Goicoechea J."/>
            <person name="Angelova A."/>
            <person name="Jetty R."/>
            <person name="Kudrna D."/>
            <person name="Golser W."/>
            <person name="Rivera L."/>
            <person name="Zhang J."/>
            <person name="Wing R."/>
        </authorList>
    </citation>
    <scope>NUCLEOTIDE SEQUENCE</scope>
</reference>
<evidence type="ECO:0000256" key="3">
    <source>
        <dbReference type="ARBA" id="ARBA00022729"/>
    </source>
</evidence>
<reference evidence="9 10" key="1">
    <citation type="submission" date="2012-08" db="EMBL/GenBank/DDBJ databases">
        <title>Oryza genome evolution.</title>
        <authorList>
            <person name="Wing R.A."/>
        </authorList>
    </citation>
    <scope>NUCLEOTIDE SEQUENCE</scope>
</reference>
<dbReference type="InterPro" id="IPR001283">
    <property type="entry name" value="CRISP-related"/>
</dbReference>
<dbReference type="PRINTS" id="PR00838">
    <property type="entry name" value="V5ALLERGEN"/>
</dbReference>
<reference evidence="9" key="3">
    <citation type="submission" date="2015-04" db="UniProtKB">
        <authorList>
            <consortium name="EnsemblPlants"/>
        </authorList>
    </citation>
    <scope>IDENTIFICATION</scope>
</reference>
<dbReference type="PRINTS" id="PR00837">
    <property type="entry name" value="V5TPXLIKE"/>
</dbReference>
<protein>
    <recommendedName>
        <fullName evidence="8">SCP domain-containing protein</fullName>
    </recommendedName>
</protein>
<proteinExistence type="inferred from homology"/>
<keyword evidence="3 7" id="KW-0732">Signal</keyword>
<evidence type="ECO:0000313" key="10">
    <source>
        <dbReference type="Proteomes" id="UP000032180"/>
    </source>
</evidence>
<dbReference type="GO" id="GO:0005576">
    <property type="term" value="C:extracellular region"/>
    <property type="evidence" value="ECO:0007669"/>
    <property type="project" value="InterPro"/>
</dbReference>
<dbReference type="SUPFAM" id="SSF55797">
    <property type="entry name" value="PR-1-like"/>
    <property type="match status" value="1"/>
</dbReference>
<evidence type="ECO:0000256" key="1">
    <source>
        <dbReference type="ARBA" id="ARBA00003143"/>
    </source>
</evidence>
<dbReference type="SMART" id="SM00198">
    <property type="entry name" value="SCP"/>
    <property type="match status" value="1"/>
</dbReference>
<comment type="similarity">
    <text evidence="2">Belongs to the CRISP family.</text>
</comment>
<dbReference type="GO" id="GO:0006952">
    <property type="term" value="P:defense response"/>
    <property type="evidence" value="ECO:0007669"/>
    <property type="project" value="UniProtKB-KW"/>
</dbReference>
<sequence>MEASTLAICSLLMLAMSIHPSDAQNSAQDYVTPHNAARSAVGVGPMAWSAKLQSFAESYAAQRKGDCMLQHSGGPYGENIFWGGAGADWKAADAVRLWVDERKDYSYATNSCAQGKVCGHYTQVVWRESTTVGCARVVCDAGRGVFIVCSYEPRGNIVGRKPY</sequence>
<keyword evidence="4" id="KW-0611">Plant defense</keyword>
<accession>A0A0D9V0M9</accession>
<dbReference type="HOGENOM" id="CLU_035730_8_1_1"/>
<organism evidence="9 10">
    <name type="scientific">Leersia perrieri</name>
    <dbReference type="NCBI Taxonomy" id="77586"/>
    <lineage>
        <taxon>Eukaryota</taxon>
        <taxon>Viridiplantae</taxon>
        <taxon>Streptophyta</taxon>
        <taxon>Embryophyta</taxon>
        <taxon>Tracheophyta</taxon>
        <taxon>Spermatophyta</taxon>
        <taxon>Magnoliopsida</taxon>
        <taxon>Liliopsida</taxon>
        <taxon>Poales</taxon>
        <taxon>Poaceae</taxon>
        <taxon>BOP clade</taxon>
        <taxon>Oryzoideae</taxon>
        <taxon>Oryzeae</taxon>
        <taxon>Oryzinae</taxon>
        <taxon>Leersia</taxon>
    </lineage>
</organism>
<dbReference type="STRING" id="77586.A0A0D9V0M9"/>
<dbReference type="InterPro" id="IPR018244">
    <property type="entry name" value="Allrgn_V5/Tpx1_CS"/>
</dbReference>
<evidence type="ECO:0000256" key="7">
    <source>
        <dbReference type="SAM" id="SignalP"/>
    </source>
</evidence>
<evidence type="ECO:0000259" key="8">
    <source>
        <dbReference type="SMART" id="SM00198"/>
    </source>
</evidence>
<dbReference type="PROSITE" id="PS01009">
    <property type="entry name" value="CRISP_1"/>
    <property type="match status" value="1"/>
</dbReference>
<dbReference type="Proteomes" id="UP000032180">
    <property type="component" value="Chromosome 1"/>
</dbReference>
<feature type="chain" id="PRO_5002346883" description="SCP domain-containing protein" evidence="7">
    <location>
        <begin position="24"/>
        <end position="163"/>
    </location>
</feature>
<dbReference type="CDD" id="cd05381">
    <property type="entry name" value="CAP_PR-1"/>
    <property type="match status" value="1"/>
</dbReference>
<comment type="function">
    <text evidence="1">Probably involved in the defense reaction of plants against pathogens.</text>
</comment>
<name>A0A0D9V0M9_9ORYZ</name>
<dbReference type="PROSITE" id="PS01010">
    <property type="entry name" value="CRISP_2"/>
    <property type="match status" value="1"/>
</dbReference>
<dbReference type="EnsemblPlants" id="LPERR01G13240.1">
    <property type="protein sequence ID" value="LPERR01G13240.1"/>
    <property type="gene ID" value="LPERR01G13240"/>
</dbReference>
<feature type="domain" description="SCP" evidence="8">
    <location>
        <begin position="25"/>
        <end position="159"/>
    </location>
</feature>
<evidence type="ECO:0000256" key="4">
    <source>
        <dbReference type="ARBA" id="ARBA00022821"/>
    </source>
</evidence>
<evidence type="ECO:0000256" key="5">
    <source>
        <dbReference type="ARBA" id="ARBA00023157"/>
    </source>
</evidence>
<dbReference type="InterPro" id="IPR002413">
    <property type="entry name" value="V5_allergen-like"/>
</dbReference>
<dbReference type="InterPro" id="IPR014044">
    <property type="entry name" value="CAP_dom"/>
</dbReference>
<dbReference type="Gramene" id="LPERR01G13240.1">
    <property type="protein sequence ID" value="LPERR01G13240.1"/>
    <property type="gene ID" value="LPERR01G13240"/>
</dbReference>
<dbReference type="PANTHER" id="PTHR10334">
    <property type="entry name" value="CYSTEINE-RICH SECRETORY PROTEIN-RELATED"/>
    <property type="match status" value="1"/>
</dbReference>
<keyword evidence="5" id="KW-1015">Disulfide bond</keyword>
<dbReference type="Gene3D" id="3.40.33.10">
    <property type="entry name" value="CAP"/>
    <property type="match status" value="1"/>
</dbReference>
<dbReference type="FunFam" id="3.40.33.10:FF:000009">
    <property type="entry name" value="Pathogenesis-related protein 1"/>
    <property type="match status" value="1"/>
</dbReference>
<dbReference type="eggNOG" id="KOG3017">
    <property type="taxonomic scope" value="Eukaryota"/>
</dbReference>